<feature type="domain" description="ABC transmembrane type-1" evidence="11">
    <location>
        <begin position="31"/>
        <end position="327"/>
    </location>
</feature>
<feature type="transmembrane region" description="Helical" evidence="9">
    <location>
        <begin position="25"/>
        <end position="45"/>
    </location>
</feature>
<dbReference type="CDD" id="cd18544">
    <property type="entry name" value="ABC_6TM_TmrA_like"/>
    <property type="match status" value="1"/>
</dbReference>
<dbReference type="InterPro" id="IPR036640">
    <property type="entry name" value="ABC1_TM_sf"/>
</dbReference>
<dbReference type="PROSITE" id="PS50929">
    <property type="entry name" value="ABC_TM1F"/>
    <property type="match status" value="1"/>
</dbReference>
<feature type="domain" description="ABC transporter" evidence="10">
    <location>
        <begin position="360"/>
        <end position="594"/>
    </location>
</feature>
<evidence type="ECO:0000256" key="6">
    <source>
        <dbReference type="ARBA" id="ARBA00022840"/>
    </source>
</evidence>
<feature type="transmembrane region" description="Helical" evidence="9">
    <location>
        <begin position="80"/>
        <end position="98"/>
    </location>
</feature>
<evidence type="ECO:0000256" key="9">
    <source>
        <dbReference type="SAM" id="Phobius"/>
    </source>
</evidence>
<evidence type="ECO:0000256" key="2">
    <source>
        <dbReference type="ARBA" id="ARBA00022448"/>
    </source>
</evidence>
<keyword evidence="4 9" id="KW-0812">Transmembrane</keyword>
<comment type="subcellular location">
    <subcellularLocation>
        <location evidence="1">Cell membrane</location>
        <topology evidence="1">Multi-pass membrane protein</topology>
    </subcellularLocation>
</comment>
<dbReference type="PANTHER" id="PTHR43394">
    <property type="entry name" value="ATP-DEPENDENT PERMEASE MDL1, MITOCHONDRIAL"/>
    <property type="match status" value="1"/>
</dbReference>
<evidence type="ECO:0000259" key="10">
    <source>
        <dbReference type="PROSITE" id="PS50893"/>
    </source>
</evidence>
<dbReference type="InterPro" id="IPR011527">
    <property type="entry name" value="ABC1_TM_dom"/>
</dbReference>
<evidence type="ECO:0000259" key="11">
    <source>
        <dbReference type="PROSITE" id="PS50929"/>
    </source>
</evidence>
<dbReference type="AlphaFoldDB" id="A0A7S7SND7"/>
<dbReference type="InterPro" id="IPR039421">
    <property type="entry name" value="Type_1_exporter"/>
</dbReference>
<keyword evidence="8 9" id="KW-0472">Membrane</keyword>
<keyword evidence="13" id="KW-1185">Reference proteome</keyword>
<dbReference type="SUPFAM" id="SSF52540">
    <property type="entry name" value="P-loop containing nucleoside triphosphate hydrolases"/>
    <property type="match status" value="1"/>
</dbReference>
<dbReference type="GO" id="GO:0016887">
    <property type="term" value="F:ATP hydrolysis activity"/>
    <property type="evidence" value="ECO:0007669"/>
    <property type="project" value="InterPro"/>
</dbReference>
<dbReference type="Proteomes" id="UP000593892">
    <property type="component" value="Chromosome"/>
</dbReference>
<dbReference type="Gene3D" id="3.40.50.300">
    <property type="entry name" value="P-loop containing nucleotide triphosphate hydrolases"/>
    <property type="match status" value="1"/>
</dbReference>
<dbReference type="KEGG" id="pfer:IRI77_36805"/>
<dbReference type="SMART" id="SM00382">
    <property type="entry name" value="AAA"/>
    <property type="match status" value="1"/>
</dbReference>
<keyword evidence="3" id="KW-1003">Cell membrane</keyword>
<feature type="transmembrane region" description="Helical" evidence="9">
    <location>
        <begin position="264"/>
        <end position="287"/>
    </location>
</feature>
<dbReference type="SUPFAM" id="SSF90123">
    <property type="entry name" value="ABC transporter transmembrane region"/>
    <property type="match status" value="1"/>
</dbReference>
<dbReference type="InterPro" id="IPR003593">
    <property type="entry name" value="AAA+_ATPase"/>
</dbReference>
<feature type="transmembrane region" description="Helical" evidence="9">
    <location>
        <begin position="184"/>
        <end position="202"/>
    </location>
</feature>
<name>A0A7S7SND7_PALFE</name>
<dbReference type="FunFam" id="3.40.50.300:FF:000221">
    <property type="entry name" value="Multidrug ABC transporter ATP-binding protein"/>
    <property type="match status" value="1"/>
</dbReference>
<dbReference type="PROSITE" id="PS50893">
    <property type="entry name" value="ABC_TRANSPORTER_2"/>
    <property type="match status" value="1"/>
</dbReference>
<evidence type="ECO:0000256" key="7">
    <source>
        <dbReference type="ARBA" id="ARBA00022989"/>
    </source>
</evidence>
<dbReference type="GO" id="GO:0015421">
    <property type="term" value="F:ABC-type oligopeptide transporter activity"/>
    <property type="evidence" value="ECO:0007669"/>
    <property type="project" value="TreeGrafter"/>
</dbReference>
<evidence type="ECO:0000256" key="4">
    <source>
        <dbReference type="ARBA" id="ARBA00022692"/>
    </source>
</evidence>
<dbReference type="Pfam" id="PF00664">
    <property type="entry name" value="ABC_membrane"/>
    <property type="match status" value="1"/>
</dbReference>
<dbReference type="GO" id="GO:0005524">
    <property type="term" value="F:ATP binding"/>
    <property type="evidence" value="ECO:0007669"/>
    <property type="project" value="UniProtKB-KW"/>
</dbReference>
<keyword evidence="7 9" id="KW-1133">Transmembrane helix</keyword>
<dbReference type="Gene3D" id="1.20.1560.10">
    <property type="entry name" value="ABC transporter type 1, transmembrane domain"/>
    <property type="match status" value="1"/>
</dbReference>
<proteinExistence type="predicted"/>
<keyword evidence="2" id="KW-0813">Transport</keyword>
<evidence type="ECO:0000313" key="12">
    <source>
        <dbReference type="EMBL" id="QOY92272.1"/>
    </source>
</evidence>
<keyword evidence="5" id="KW-0547">Nucleotide-binding</keyword>
<sequence length="603" mass="67758">MEEEVSSRSYDLGLLRRLLRLMIPYWRSVSIALVFLLISSVLQVLSPLLTKIAVDHYLAPNGQLSLPWLEKWLSADARTGLLQLSLIFLGVIVVNLILDFGQQLIMQWTGQRAMFDVRKKLMSRLQVLDVAYYDRNPVGRMVTRVTTDVDALNELFASGIVTLLGDILVLLFIVAAMFNLSVGLTLTMLVVMPFVFGVTIVFRRAVQSSNRQIRLAVARINSFLQEHVNGMSVLQLFNREARATADFDVVNRDHMLAYRGAINAYGWFYPAVEFLSMVALASLLAYGGFHVDAGVMSLGVLVAFFQYGMRVFRPIQDLSEKYNILQASLAAGERIFSLLDEEPKVEAPGKPVTVPENAPIEFDHVWFAYKGEDWVLEDVSFRIEPGEILAVVGHTGAGKTTLSNLLLRFYDVQRGSIKLGGIDLRAFDPRELRRHFGVVLQDPHLFTGTIGGNIRLGSTHVTDEALALAADQVNLLPFIEELPEKFDHPVRERGSGLSTGQKQLIGFARALAHNPRYLILDEATSSVDTETELKVRAALERMVAGRTSIIIAHRLSTIQRADRILVMHKGHLRETGSHQELLATRGIYWKLYQLQYKDQEVRR</sequence>
<keyword evidence="6 12" id="KW-0067">ATP-binding</keyword>
<dbReference type="GO" id="GO:0005886">
    <property type="term" value="C:plasma membrane"/>
    <property type="evidence" value="ECO:0007669"/>
    <property type="project" value="UniProtKB-SubCell"/>
</dbReference>
<evidence type="ECO:0000256" key="1">
    <source>
        <dbReference type="ARBA" id="ARBA00004651"/>
    </source>
</evidence>
<feature type="transmembrane region" description="Helical" evidence="9">
    <location>
        <begin position="155"/>
        <end position="178"/>
    </location>
</feature>
<evidence type="ECO:0000256" key="5">
    <source>
        <dbReference type="ARBA" id="ARBA00022741"/>
    </source>
</evidence>
<dbReference type="Pfam" id="PF00005">
    <property type="entry name" value="ABC_tran"/>
    <property type="match status" value="1"/>
</dbReference>
<dbReference type="PANTHER" id="PTHR43394:SF1">
    <property type="entry name" value="ATP-BINDING CASSETTE SUB-FAMILY B MEMBER 10, MITOCHONDRIAL"/>
    <property type="match status" value="1"/>
</dbReference>
<organism evidence="12 13">
    <name type="scientific">Paludibaculum fermentans</name>
    <dbReference type="NCBI Taxonomy" id="1473598"/>
    <lineage>
        <taxon>Bacteria</taxon>
        <taxon>Pseudomonadati</taxon>
        <taxon>Acidobacteriota</taxon>
        <taxon>Terriglobia</taxon>
        <taxon>Bryobacterales</taxon>
        <taxon>Bryobacteraceae</taxon>
        <taxon>Paludibaculum</taxon>
    </lineage>
</organism>
<evidence type="ECO:0000313" key="13">
    <source>
        <dbReference type="Proteomes" id="UP000593892"/>
    </source>
</evidence>
<dbReference type="EMBL" id="CP063849">
    <property type="protein sequence ID" value="QOY92272.1"/>
    <property type="molecule type" value="Genomic_DNA"/>
</dbReference>
<evidence type="ECO:0000256" key="8">
    <source>
        <dbReference type="ARBA" id="ARBA00023136"/>
    </source>
</evidence>
<accession>A0A7S7SND7</accession>
<evidence type="ECO:0000256" key="3">
    <source>
        <dbReference type="ARBA" id="ARBA00022475"/>
    </source>
</evidence>
<dbReference type="InterPro" id="IPR003439">
    <property type="entry name" value="ABC_transporter-like_ATP-bd"/>
</dbReference>
<reference evidence="12 13" key="1">
    <citation type="submission" date="2020-10" db="EMBL/GenBank/DDBJ databases">
        <title>Complete genome sequence of Paludibaculum fermentans P105T, a facultatively anaerobic acidobacterium capable of dissimilatory Fe(III) reduction.</title>
        <authorList>
            <person name="Dedysh S.N."/>
            <person name="Beletsky A.V."/>
            <person name="Kulichevskaya I.S."/>
            <person name="Mardanov A.V."/>
            <person name="Ravin N.V."/>
        </authorList>
    </citation>
    <scope>NUCLEOTIDE SEQUENCE [LARGE SCALE GENOMIC DNA]</scope>
    <source>
        <strain evidence="12 13">P105</strain>
    </source>
</reference>
<protein>
    <submittedName>
        <fullName evidence="12">ABC transporter ATP-binding protein</fullName>
    </submittedName>
</protein>
<gene>
    <name evidence="12" type="ORF">IRI77_36805</name>
</gene>
<dbReference type="InterPro" id="IPR027417">
    <property type="entry name" value="P-loop_NTPase"/>
</dbReference>